<organism evidence="1 2">
    <name type="scientific">Dendrobium catenatum</name>
    <dbReference type="NCBI Taxonomy" id="906689"/>
    <lineage>
        <taxon>Eukaryota</taxon>
        <taxon>Viridiplantae</taxon>
        <taxon>Streptophyta</taxon>
        <taxon>Embryophyta</taxon>
        <taxon>Tracheophyta</taxon>
        <taxon>Spermatophyta</taxon>
        <taxon>Magnoliopsida</taxon>
        <taxon>Liliopsida</taxon>
        <taxon>Asparagales</taxon>
        <taxon>Orchidaceae</taxon>
        <taxon>Epidendroideae</taxon>
        <taxon>Malaxideae</taxon>
        <taxon>Dendrobiinae</taxon>
        <taxon>Dendrobium</taxon>
    </lineage>
</organism>
<protein>
    <recommendedName>
        <fullName evidence="3">Retrovirus-related Pol polyprotein from transposon TNT 1-94</fullName>
    </recommendedName>
</protein>
<evidence type="ECO:0000313" key="2">
    <source>
        <dbReference type="Proteomes" id="UP000233837"/>
    </source>
</evidence>
<dbReference type="AlphaFoldDB" id="A0A2I0WIF6"/>
<proteinExistence type="predicted"/>
<reference evidence="1 2" key="2">
    <citation type="journal article" date="2017" name="Nature">
        <title>The Apostasia genome and the evolution of orchids.</title>
        <authorList>
            <person name="Zhang G.Q."/>
            <person name="Liu K.W."/>
            <person name="Li Z."/>
            <person name="Lohaus R."/>
            <person name="Hsiao Y.Y."/>
            <person name="Niu S.C."/>
            <person name="Wang J.Y."/>
            <person name="Lin Y.C."/>
            <person name="Xu Q."/>
            <person name="Chen L.J."/>
            <person name="Yoshida K."/>
            <person name="Fujiwara S."/>
            <person name="Wang Z.W."/>
            <person name="Zhang Y.Q."/>
            <person name="Mitsuda N."/>
            <person name="Wang M."/>
            <person name="Liu G.H."/>
            <person name="Pecoraro L."/>
            <person name="Huang H.X."/>
            <person name="Xiao X.J."/>
            <person name="Lin M."/>
            <person name="Wu X.Y."/>
            <person name="Wu W.L."/>
            <person name="Chen Y.Y."/>
            <person name="Chang S.B."/>
            <person name="Sakamoto S."/>
            <person name="Ohme-Takagi M."/>
            <person name="Yagi M."/>
            <person name="Zeng S.J."/>
            <person name="Shen C.Y."/>
            <person name="Yeh C.M."/>
            <person name="Luo Y.B."/>
            <person name="Tsai W.C."/>
            <person name="Van de Peer Y."/>
            <person name="Liu Z.J."/>
        </authorList>
    </citation>
    <scope>NUCLEOTIDE SEQUENCE [LARGE SCALE GENOMIC DNA]</scope>
    <source>
        <tissue evidence="1">The whole plant</tissue>
    </source>
</reference>
<name>A0A2I0WIF6_9ASPA</name>
<evidence type="ECO:0000313" key="1">
    <source>
        <dbReference type="EMBL" id="PKU75455.1"/>
    </source>
</evidence>
<dbReference type="STRING" id="906689.A0A2I0WIF6"/>
<keyword evidence="2" id="KW-1185">Reference proteome</keyword>
<gene>
    <name evidence="1" type="ORF">MA16_Dca027519</name>
</gene>
<dbReference type="PANTHER" id="PTHR34676">
    <property type="entry name" value="DUF4219 DOMAIN-CONTAINING PROTEIN-RELATED"/>
    <property type="match status" value="1"/>
</dbReference>
<dbReference type="Proteomes" id="UP000233837">
    <property type="component" value="Unassembled WGS sequence"/>
</dbReference>
<sequence>MRVSTFPYGKEIWDRLCITYEGTSEVKHSRINILLHDYELFRMKPSETIFDMYSRFTQIVSSLHALGREISNYEKVNKIVRCLHNFLMLR</sequence>
<reference evidence="1 2" key="1">
    <citation type="journal article" date="2016" name="Sci. Rep.">
        <title>The Dendrobium catenatum Lindl. genome sequence provides insights into polysaccharide synthase, floral development and adaptive evolution.</title>
        <authorList>
            <person name="Zhang G.Q."/>
            <person name="Xu Q."/>
            <person name="Bian C."/>
            <person name="Tsai W.C."/>
            <person name="Yeh C.M."/>
            <person name="Liu K.W."/>
            <person name="Yoshida K."/>
            <person name="Zhang L.S."/>
            <person name="Chang S.B."/>
            <person name="Chen F."/>
            <person name="Shi Y."/>
            <person name="Su Y.Y."/>
            <person name="Zhang Y.Q."/>
            <person name="Chen L.J."/>
            <person name="Yin Y."/>
            <person name="Lin M."/>
            <person name="Huang H."/>
            <person name="Deng H."/>
            <person name="Wang Z.W."/>
            <person name="Zhu S.L."/>
            <person name="Zhao X."/>
            <person name="Deng C."/>
            <person name="Niu S.C."/>
            <person name="Huang J."/>
            <person name="Wang M."/>
            <person name="Liu G.H."/>
            <person name="Yang H.J."/>
            <person name="Xiao X.J."/>
            <person name="Hsiao Y.Y."/>
            <person name="Wu W.L."/>
            <person name="Chen Y.Y."/>
            <person name="Mitsuda N."/>
            <person name="Ohme-Takagi M."/>
            <person name="Luo Y.B."/>
            <person name="Van de Peer Y."/>
            <person name="Liu Z.J."/>
        </authorList>
    </citation>
    <scope>NUCLEOTIDE SEQUENCE [LARGE SCALE GENOMIC DNA]</scope>
    <source>
        <tissue evidence="1">The whole plant</tissue>
    </source>
</reference>
<dbReference type="EMBL" id="KZ502595">
    <property type="protein sequence ID" value="PKU75455.1"/>
    <property type="molecule type" value="Genomic_DNA"/>
</dbReference>
<accession>A0A2I0WIF6</accession>
<evidence type="ECO:0008006" key="3">
    <source>
        <dbReference type="Google" id="ProtNLM"/>
    </source>
</evidence>
<dbReference type="PANTHER" id="PTHR34676:SF17">
    <property type="entry name" value="OS06G0684500 PROTEIN"/>
    <property type="match status" value="1"/>
</dbReference>
<dbReference type="Pfam" id="PF14223">
    <property type="entry name" value="Retrotran_gag_2"/>
    <property type="match status" value="1"/>
</dbReference>